<name>A0ABR4Q9F4_9CEST</name>
<dbReference type="InterPro" id="IPR011009">
    <property type="entry name" value="Kinase-like_dom_sf"/>
</dbReference>
<sequence>MIPNIPHISPSYRSKNPQSQVRFTSVGDLLGFVKWFRYSSPLKKRYKELELLVKLQSHPNIVKLLAAGPDYQNGVLEYIVTEFASGGDLYHLIHKRSVEYNLANALSWMYQLSEALAFLHERSSIPIIHRDIKPANCLILNGGARLQLCDFGSAESPNLPEPMSPTRRGTAGFMAPELFSVDSATPINYTVKSDVFSVAMTFWEVLARQHVCPPNEPFFVTLVQLVHKHRRPYPLRGCPVFLLSLLERLSWSENPEERPRMSEIADLLNCIKTRILDRGVISHPLVIPPLPSDFSLSSAAGYTSDDQWEEEEDATDSAPQSTWMEDFPAQELEILSPSPVLLKPLELSIVCDDSDLER</sequence>
<evidence type="ECO:0000256" key="1">
    <source>
        <dbReference type="ARBA" id="ARBA00006529"/>
    </source>
</evidence>
<accession>A0ABR4Q9F4</accession>
<dbReference type="PANTHER" id="PTHR46716">
    <property type="entry name" value="MITOGEN-ACTIVATED PROTEIN KINASE KINASE KINASE 7"/>
    <property type="match status" value="1"/>
</dbReference>
<dbReference type="Gene3D" id="1.10.510.10">
    <property type="entry name" value="Transferase(Phosphotransferase) domain 1"/>
    <property type="match status" value="1"/>
</dbReference>
<comment type="similarity">
    <text evidence="1">Belongs to the protein kinase superfamily. STE Ser/Thr protein kinase family. MAP kinase kinase kinase subfamily.</text>
</comment>
<keyword evidence="4" id="KW-0547">Nucleotide-binding</keyword>
<evidence type="ECO:0000313" key="9">
    <source>
        <dbReference type="EMBL" id="KAL5106181.1"/>
    </source>
</evidence>
<keyword evidence="5 9" id="KW-0418">Kinase</keyword>
<dbReference type="InterPro" id="IPR008271">
    <property type="entry name" value="Ser/Thr_kinase_AS"/>
</dbReference>
<comment type="caution">
    <text evidence="9">The sequence shown here is derived from an EMBL/GenBank/DDBJ whole genome shotgun (WGS) entry which is preliminary data.</text>
</comment>
<evidence type="ECO:0000313" key="10">
    <source>
        <dbReference type="Proteomes" id="UP001651158"/>
    </source>
</evidence>
<dbReference type="SUPFAM" id="SSF56112">
    <property type="entry name" value="Protein kinase-like (PK-like)"/>
    <property type="match status" value="1"/>
</dbReference>
<dbReference type="Pfam" id="PF00069">
    <property type="entry name" value="Pkinase"/>
    <property type="match status" value="1"/>
</dbReference>
<evidence type="ECO:0000256" key="2">
    <source>
        <dbReference type="ARBA" id="ARBA00022527"/>
    </source>
</evidence>
<evidence type="ECO:0000256" key="5">
    <source>
        <dbReference type="ARBA" id="ARBA00022777"/>
    </source>
</evidence>
<reference evidence="9 10" key="1">
    <citation type="journal article" date="2022" name="Front. Cell. Infect. Microbiol.">
        <title>The Genomes of Two Strains of Taenia crassiceps the Animal Model for the Study of Human Cysticercosis.</title>
        <authorList>
            <person name="Bobes R.J."/>
            <person name="Estrada K."/>
            <person name="Rios-Valencia D.G."/>
            <person name="Calderon-Gallegos A."/>
            <person name="de la Torre P."/>
            <person name="Carrero J.C."/>
            <person name="Sanchez-Flores A."/>
            <person name="Laclette J.P."/>
        </authorList>
    </citation>
    <scope>NUCLEOTIDE SEQUENCE [LARGE SCALE GENOMIC DNA]</scope>
    <source>
        <strain evidence="9">WFUcys</strain>
    </source>
</reference>
<organism evidence="9 10">
    <name type="scientific">Taenia crassiceps</name>
    <dbReference type="NCBI Taxonomy" id="6207"/>
    <lineage>
        <taxon>Eukaryota</taxon>
        <taxon>Metazoa</taxon>
        <taxon>Spiralia</taxon>
        <taxon>Lophotrochozoa</taxon>
        <taxon>Platyhelminthes</taxon>
        <taxon>Cestoda</taxon>
        <taxon>Eucestoda</taxon>
        <taxon>Cyclophyllidea</taxon>
        <taxon>Taeniidae</taxon>
        <taxon>Taenia</taxon>
    </lineage>
</organism>
<keyword evidence="3" id="KW-0808">Transferase</keyword>
<protein>
    <submittedName>
        <fullName evidence="9">Mitogen-activated protein kinase kinase kinase 7</fullName>
    </submittedName>
</protein>
<keyword evidence="10" id="KW-1185">Reference proteome</keyword>
<dbReference type="GO" id="GO:0016301">
    <property type="term" value="F:kinase activity"/>
    <property type="evidence" value="ECO:0007669"/>
    <property type="project" value="UniProtKB-KW"/>
</dbReference>
<evidence type="ECO:0000256" key="3">
    <source>
        <dbReference type="ARBA" id="ARBA00022679"/>
    </source>
</evidence>
<evidence type="ECO:0000256" key="6">
    <source>
        <dbReference type="ARBA" id="ARBA00022840"/>
    </source>
</evidence>
<dbReference type="PROSITE" id="PS00108">
    <property type="entry name" value="PROTEIN_KINASE_ST"/>
    <property type="match status" value="1"/>
</dbReference>
<evidence type="ECO:0000259" key="8">
    <source>
        <dbReference type="PROSITE" id="PS50011"/>
    </source>
</evidence>
<dbReference type="Proteomes" id="UP001651158">
    <property type="component" value="Unassembled WGS sequence"/>
</dbReference>
<dbReference type="EMBL" id="JAKROA010000006">
    <property type="protein sequence ID" value="KAL5106181.1"/>
    <property type="molecule type" value="Genomic_DNA"/>
</dbReference>
<dbReference type="PANTHER" id="PTHR46716:SF1">
    <property type="entry name" value="MITOGEN-ACTIVATED PROTEIN KINASE KINASE KINASE 7"/>
    <property type="match status" value="1"/>
</dbReference>
<evidence type="ECO:0000256" key="7">
    <source>
        <dbReference type="SAM" id="MobiDB-lite"/>
    </source>
</evidence>
<dbReference type="InterPro" id="IPR000719">
    <property type="entry name" value="Prot_kinase_dom"/>
</dbReference>
<feature type="compositionally biased region" description="Acidic residues" evidence="7">
    <location>
        <begin position="306"/>
        <end position="315"/>
    </location>
</feature>
<gene>
    <name evidence="9" type="ORF">TcWFU_004458</name>
</gene>
<feature type="region of interest" description="Disordered" evidence="7">
    <location>
        <begin position="301"/>
        <end position="323"/>
    </location>
</feature>
<dbReference type="PROSITE" id="PS50011">
    <property type="entry name" value="PROTEIN_KINASE_DOM"/>
    <property type="match status" value="1"/>
</dbReference>
<dbReference type="SMART" id="SM00220">
    <property type="entry name" value="S_TKc"/>
    <property type="match status" value="1"/>
</dbReference>
<keyword evidence="6" id="KW-0067">ATP-binding</keyword>
<keyword evidence="2" id="KW-0723">Serine/threonine-protein kinase</keyword>
<proteinExistence type="inferred from homology"/>
<evidence type="ECO:0000256" key="4">
    <source>
        <dbReference type="ARBA" id="ARBA00022741"/>
    </source>
</evidence>
<feature type="domain" description="Protein kinase" evidence="8">
    <location>
        <begin position="1"/>
        <end position="286"/>
    </location>
</feature>